<dbReference type="InterPro" id="IPR005123">
    <property type="entry name" value="Oxoglu/Fe-dep_dioxygenase_dom"/>
</dbReference>
<evidence type="ECO:0000259" key="5">
    <source>
        <dbReference type="PROSITE" id="PS51471"/>
    </source>
</evidence>
<comment type="similarity">
    <text evidence="1">Belongs to the iron/ascorbate-dependent oxidoreductase family.</text>
</comment>
<dbReference type="InterPro" id="IPR026992">
    <property type="entry name" value="DIOX_N"/>
</dbReference>
<dbReference type="GO" id="GO:0002238">
    <property type="term" value="P:response to molecule of fungal origin"/>
    <property type="evidence" value="ECO:0007669"/>
    <property type="project" value="UniProtKB-ARBA"/>
</dbReference>
<dbReference type="OrthoDB" id="288590at2759"/>
<dbReference type="InterPro" id="IPR027443">
    <property type="entry name" value="IPNS-like_sf"/>
</dbReference>
<dbReference type="Proteomes" id="UP000504604">
    <property type="component" value="Linkage group LG8"/>
</dbReference>
<dbReference type="Gene3D" id="2.60.120.330">
    <property type="entry name" value="B-lactam Antibiotic, Isopenicillin N Synthase, Chain"/>
    <property type="match status" value="2"/>
</dbReference>
<evidence type="ECO:0000313" key="7">
    <source>
        <dbReference type="RefSeq" id="XP_020551353.1"/>
    </source>
</evidence>
<dbReference type="AlphaFoldDB" id="A0A8M8UWQ8"/>
<sequence>MDPKLTNLGGSLPVPIVQELAKEESATVPPRYVRPDQHQQLVLSSLDSSFPQIPVIDMQKFSDIHTMDSELHALHDACQEWGFFQLMNHGVDSAVVEKMKSEIQEFFNLPIEEKKKLRQKEGDLEGYGQAFVVSEEQKLDWADMFYIVTSPTYLRKPHLIPQLPPTFRDTIEVYASELKILGMKILKLMAKALDMKAEEMETLFAQGMQSMRMSYYPPCPQPELVTGLYPHSDAVGLTILLQVNEVDALQLKKDGFWIPIAPLPNAFIINVGDIVEIVTNGAYRSNEHRVTVNKEKARLSISTFLSPNLDGDMGPAPSLITPPHTPAKFKRIGVAEYFKGYFSRELAGKSYLDLMKIKLVEAYAMDPKLTKLGSSLPVPIVQELAKEKLATVPPRYVRPDQHQHTILSALNSSFPQIPVIDMQKFSDIYTMDSELQALHNACQEWGFFQLINHGVGSAVMEKMKIEIQEFFNLPIEEKKKLKHEEGDIQGYGQAFVVSEDQKLDWGDMFAIVTSPIYLRKPHLIAKLPATFRDATEVYASELKVLAMKILKLMAKALDMKAEEMETLFAEGMHSMRMNYYPPCPQPELVTGLCPHSDADGLTILLQVNEMEGLQIKKDGVWIPVSPLPNAFVINIGDNLEILTNGAYRSIEHRATVNKDKERISIATFLGANLDGDMGPSPSLVTPQTPAKFKRIGVTEYLKGLFSRELMGKSYLDLMRI</sequence>
<name>A0A8M8UWQ8_SESIN</name>
<evidence type="ECO:0000256" key="3">
    <source>
        <dbReference type="ARBA" id="ARBA00023002"/>
    </source>
</evidence>
<accession>A0A8M8UWQ8</accession>
<dbReference type="KEGG" id="sind:105167325"/>
<dbReference type="GeneID" id="105167325"/>
<feature type="domain" description="Fe2OG dioxygenase" evidence="5">
    <location>
        <begin position="207"/>
        <end position="307"/>
    </location>
</feature>
<evidence type="ECO:0000313" key="6">
    <source>
        <dbReference type="Proteomes" id="UP000504604"/>
    </source>
</evidence>
<feature type="domain" description="Fe2OG dioxygenase" evidence="5">
    <location>
        <begin position="571"/>
        <end position="671"/>
    </location>
</feature>
<dbReference type="GO" id="GO:0009805">
    <property type="term" value="P:coumarin biosynthetic process"/>
    <property type="evidence" value="ECO:0007669"/>
    <property type="project" value="UniProtKB-ARBA"/>
</dbReference>
<evidence type="ECO:0000256" key="4">
    <source>
        <dbReference type="ARBA" id="ARBA00023004"/>
    </source>
</evidence>
<keyword evidence="3" id="KW-0560">Oxidoreductase</keyword>
<keyword evidence="4" id="KW-0408">Iron</keyword>
<dbReference type="PANTHER" id="PTHR47991">
    <property type="entry name" value="OXOGLUTARATE/IRON-DEPENDENT DIOXYGENASE"/>
    <property type="match status" value="1"/>
</dbReference>
<dbReference type="GO" id="GO:0016706">
    <property type="term" value="F:2-oxoglutarate-dependent dioxygenase activity"/>
    <property type="evidence" value="ECO:0007669"/>
    <property type="project" value="UniProtKB-ARBA"/>
</dbReference>
<evidence type="ECO:0000256" key="1">
    <source>
        <dbReference type="ARBA" id="ARBA00008056"/>
    </source>
</evidence>
<dbReference type="InterPro" id="IPR044861">
    <property type="entry name" value="IPNS-like_FE2OG_OXY"/>
</dbReference>
<gene>
    <name evidence="7" type="primary">LOC105167325</name>
</gene>
<dbReference type="RefSeq" id="XP_020551353.1">
    <property type="nucleotide sequence ID" value="XM_020695694.1"/>
</dbReference>
<dbReference type="PROSITE" id="PS51471">
    <property type="entry name" value="FE2OG_OXY"/>
    <property type="match status" value="2"/>
</dbReference>
<dbReference type="SUPFAM" id="SSF51197">
    <property type="entry name" value="Clavaminate synthase-like"/>
    <property type="match status" value="2"/>
</dbReference>
<organism evidence="6 7">
    <name type="scientific">Sesamum indicum</name>
    <name type="common">Oriental sesame</name>
    <name type="synonym">Sesamum orientale</name>
    <dbReference type="NCBI Taxonomy" id="4182"/>
    <lineage>
        <taxon>Eukaryota</taxon>
        <taxon>Viridiplantae</taxon>
        <taxon>Streptophyta</taxon>
        <taxon>Embryophyta</taxon>
        <taxon>Tracheophyta</taxon>
        <taxon>Spermatophyta</taxon>
        <taxon>Magnoliopsida</taxon>
        <taxon>eudicotyledons</taxon>
        <taxon>Gunneridae</taxon>
        <taxon>Pentapetalae</taxon>
        <taxon>asterids</taxon>
        <taxon>lamiids</taxon>
        <taxon>Lamiales</taxon>
        <taxon>Pedaliaceae</taxon>
        <taxon>Sesamum</taxon>
    </lineage>
</organism>
<evidence type="ECO:0000256" key="2">
    <source>
        <dbReference type="ARBA" id="ARBA00022723"/>
    </source>
</evidence>
<protein>
    <submittedName>
        <fullName evidence="7">Uncharacterized protein LOC105167325</fullName>
    </submittedName>
</protein>
<dbReference type="InterPro" id="IPR050295">
    <property type="entry name" value="Plant_2OG-oxidoreductases"/>
</dbReference>
<proteinExistence type="inferred from homology"/>
<dbReference type="GO" id="GO:0046872">
    <property type="term" value="F:metal ion binding"/>
    <property type="evidence" value="ECO:0007669"/>
    <property type="project" value="UniProtKB-KW"/>
</dbReference>
<dbReference type="Pfam" id="PF14226">
    <property type="entry name" value="DIOX_N"/>
    <property type="match status" value="2"/>
</dbReference>
<reference evidence="7" key="1">
    <citation type="submission" date="2025-08" db="UniProtKB">
        <authorList>
            <consortium name="RefSeq"/>
        </authorList>
    </citation>
    <scope>IDENTIFICATION</scope>
</reference>
<keyword evidence="6" id="KW-1185">Reference proteome</keyword>
<dbReference type="FunFam" id="2.60.120.330:FF:000001">
    <property type="entry name" value="Protein SRG1"/>
    <property type="match status" value="2"/>
</dbReference>
<dbReference type="Pfam" id="PF03171">
    <property type="entry name" value="2OG-FeII_Oxy"/>
    <property type="match status" value="2"/>
</dbReference>
<keyword evidence="2" id="KW-0479">Metal-binding</keyword>